<organism evidence="8 9">
    <name type="scientific">Holothuria leucospilota</name>
    <name type="common">Black long sea cucumber</name>
    <name type="synonym">Mertensiothuria leucospilota</name>
    <dbReference type="NCBI Taxonomy" id="206669"/>
    <lineage>
        <taxon>Eukaryota</taxon>
        <taxon>Metazoa</taxon>
        <taxon>Echinodermata</taxon>
        <taxon>Eleutherozoa</taxon>
        <taxon>Echinozoa</taxon>
        <taxon>Holothuroidea</taxon>
        <taxon>Aspidochirotacea</taxon>
        <taxon>Aspidochirotida</taxon>
        <taxon>Holothuriidae</taxon>
        <taxon>Holothuria</taxon>
    </lineage>
</organism>
<feature type="transmembrane region" description="Helical" evidence="6">
    <location>
        <begin position="96"/>
        <end position="114"/>
    </location>
</feature>
<keyword evidence="5 6" id="KW-0472">Membrane</keyword>
<evidence type="ECO:0000259" key="7">
    <source>
        <dbReference type="Pfam" id="PF10277"/>
    </source>
</evidence>
<dbReference type="GO" id="GO:0012505">
    <property type="term" value="C:endomembrane system"/>
    <property type="evidence" value="ECO:0007669"/>
    <property type="project" value="UniProtKB-SubCell"/>
</dbReference>
<evidence type="ECO:0000256" key="5">
    <source>
        <dbReference type="ARBA" id="ARBA00023136"/>
    </source>
</evidence>
<feature type="transmembrane region" description="Helical" evidence="6">
    <location>
        <begin position="198"/>
        <end position="220"/>
    </location>
</feature>
<comment type="caution">
    <text evidence="8">The sequence shown here is derived from an EMBL/GenBank/DDBJ whole genome shotgun (WGS) entry which is preliminary data.</text>
</comment>
<evidence type="ECO:0000313" key="8">
    <source>
        <dbReference type="EMBL" id="KAJ8023920.1"/>
    </source>
</evidence>
<feature type="transmembrane region" description="Helical" evidence="6">
    <location>
        <begin position="156"/>
        <end position="178"/>
    </location>
</feature>
<dbReference type="Pfam" id="PF10277">
    <property type="entry name" value="Frag1"/>
    <property type="match status" value="1"/>
</dbReference>
<gene>
    <name evidence="8" type="ORF">HOLleu_36496</name>
</gene>
<protein>
    <submittedName>
        <fullName evidence="8">DNA damage-regulated autophagy modulator protein 2</fullName>
    </submittedName>
</protein>
<dbReference type="PANTHER" id="PTHR21324">
    <property type="entry name" value="FASTING-INDUCIBLE INTEGRAL MEMBRANE PROTEIN TM6P1-RELATED"/>
    <property type="match status" value="1"/>
</dbReference>
<keyword evidence="4 6" id="KW-1133">Transmembrane helix</keyword>
<feature type="domain" description="CWH43-like N-terminal" evidence="7">
    <location>
        <begin position="10"/>
        <end position="227"/>
    </location>
</feature>
<accession>A0A9Q0YJT7</accession>
<dbReference type="PANTHER" id="PTHR21324:SF2">
    <property type="entry name" value="EG:22E5.9 PROTEIN"/>
    <property type="match status" value="1"/>
</dbReference>
<keyword evidence="9" id="KW-1185">Reference proteome</keyword>
<feature type="transmembrane region" description="Helical" evidence="6">
    <location>
        <begin position="12"/>
        <end position="34"/>
    </location>
</feature>
<dbReference type="EMBL" id="JAIZAY010000019">
    <property type="protein sequence ID" value="KAJ8023920.1"/>
    <property type="molecule type" value="Genomic_DNA"/>
</dbReference>
<dbReference type="InterPro" id="IPR019402">
    <property type="entry name" value="CWH43_N"/>
</dbReference>
<proteinExistence type="inferred from homology"/>
<sequence length="256" mass="28468">MCLTWFAEELSWLPISVGLLLLCSILIPYCIAVGRQDVIPGLPYISDTGTKPPESCVFGQLLNMTAAAALACIYIRYKQVQVTSEGNPRVSFLNNVGLVLGMLACLGMSLVANFQETNVLAVHMIGAMMCFGIGSIYTIVHTWITFRLRNRGCITCLRLFLSVASIFLFVLTFTFSNISLKKHGHKNPLHWDAHDGGFAEHQVATTSEWLLAISFLAYFWTFIPEFRWLKIAVEVESVYLRLPGVNIPASDMPPSL</sequence>
<evidence type="ECO:0000313" key="9">
    <source>
        <dbReference type="Proteomes" id="UP001152320"/>
    </source>
</evidence>
<dbReference type="Proteomes" id="UP001152320">
    <property type="component" value="Chromosome 19"/>
</dbReference>
<dbReference type="OrthoDB" id="191706at2759"/>
<feature type="transmembrane region" description="Helical" evidence="6">
    <location>
        <begin position="57"/>
        <end position="75"/>
    </location>
</feature>
<evidence type="ECO:0000256" key="2">
    <source>
        <dbReference type="ARBA" id="ARBA00006565"/>
    </source>
</evidence>
<comment type="similarity">
    <text evidence="2">Belongs to the DRAM/TMEM150 family.</text>
</comment>
<evidence type="ECO:0000256" key="4">
    <source>
        <dbReference type="ARBA" id="ARBA00022989"/>
    </source>
</evidence>
<feature type="transmembrane region" description="Helical" evidence="6">
    <location>
        <begin position="120"/>
        <end position="144"/>
    </location>
</feature>
<keyword evidence="3 6" id="KW-0812">Transmembrane</keyword>
<dbReference type="InterPro" id="IPR050911">
    <property type="entry name" value="DRAM/TMEM150_Autophagy_Mod"/>
</dbReference>
<evidence type="ECO:0000256" key="1">
    <source>
        <dbReference type="ARBA" id="ARBA00004127"/>
    </source>
</evidence>
<evidence type="ECO:0000256" key="6">
    <source>
        <dbReference type="SAM" id="Phobius"/>
    </source>
</evidence>
<evidence type="ECO:0000256" key="3">
    <source>
        <dbReference type="ARBA" id="ARBA00022692"/>
    </source>
</evidence>
<name>A0A9Q0YJT7_HOLLE</name>
<reference evidence="8" key="1">
    <citation type="submission" date="2021-10" db="EMBL/GenBank/DDBJ databases">
        <title>Tropical sea cucumber genome reveals ecological adaptation and Cuvierian tubules defense mechanism.</title>
        <authorList>
            <person name="Chen T."/>
        </authorList>
    </citation>
    <scope>NUCLEOTIDE SEQUENCE</scope>
    <source>
        <strain evidence="8">Nanhai2018</strain>
        <tissue evidence="8">Muscle</tissue>
    </source>
</reference>
<dbReference type="AlphaFoldDB" id="A0A9Q0YJT7"/>
<comment type="subcellular location">
    <subcellularLocation>
        <location evidence="1">Endomembrane system</location>
        <topology evidence="1">Multi-pass membrane protein</topology>
    </subcellularLocation>
</comment>